<sequence length="171" mass="17971">MWCPTTTRLGCLVRAVTSCLRDPGEVASRDPRVGRAIATDRAPSLRRDGASSVNCSMEKRPQRRTGPQVPLERGAGEGESPSAGPCRTRGAVDESGCWECSTNRGGGKGMGPAMHLGSECGTAVSRSDRSGGGRIGLGLHRRPEARRIVRSRDTVDAGGEDMTRAIGVPEG</sequence>
<protein>
    <submittedName>
        <fullName evidence="2">Uncharacterized protein</fullName>
    </submittedName>
</protein>
<keyword evidence="3" id="KW-1185">Reference proteome</keyword>
<evidence type="ECO:0000313" key="2">
    <source>
        <dbReference type="EMBL" id="THU64755.1"/>
    </source>
</evidence>
<name>A0A4V4H7R5_MUSBA</name>
<dbReference type="Proteomes" id="UP000317650">
    <property type="component" value="Chromosome 1"/>
</dbReference>
<evidence type="ECO:0000313" key="3">
    <source>
        <dbReference type="Proteomes" id="UP000317650"/>
    </source>
</evidence>
<feature type="region of interest" description="Disordered" evidence="1">
    <location>
        <begin position="119"/>
        <end position="139"/>
    </location>
</feature>
<dbReference type="AlphaFoldDB" id="A0A4V4H7R5"/>
<proteinExistence type="predicted"/>
<feature type="region of interest" description="Disordered" evidence="1">
    <location>
        <begin position="34"/>
        <end position="93"/>
    </location>
</feature>
<accession>A0A4V4H7R5</accession>
<dbReference type="EMBL" id="PYDT01000004">
    <property type="protein sequence ID" value="THU64755.1"/>
    <property type="molecule type" value="Genomic_DNA"/>
</dbReference>
<reference evidence="2 3" key="1">
    <citation type="journal article" date="2019" name="Nat. Plants">
        <title>Genome sequencing of Musa balbisiana reveals subgenome evolution and function divergence in polyploid bananas.</title>
        <authorList>
            <person name="Yao X."/>
        </authorList>
    </citation>
    <scope>NUCLEOTIDE SEQUENCE [LARGE SCALE GENOMIC DNA]</scope>
    <source>
        <strain evidence="3">cv. DH-PKW</strain>
        <tissue evidence="2">Leaves</tissue>
    </source>
</reference>
<organism evidence="2 3">
    <name type="scientific">Musa balbisiana</name>
    <name type="common">Banana</name>
    <dbReference type="NCBI Taxonomy" id="52838"/>
    <lineage>
        <taxon>Eukaryota</taxon>
        <taxon>Viridiplantae</taxon>
        <taxon>Streptophyta</taxon>
        <taxon>Embryophyta</taxon>
        <taxon>Tracheophyta</taxon>
        <taxon>Spermatophyta</taxon>
        <taxon>Magnoliopsida</taxon>
        <taxon>Liliopsida</taxon>
        <taxon>Zingiberales</taxon>
        <taxon>Musaceae</taxon>
        <taxon>Musa</taxon>
    </lineage>
</organism>
<evidence type="ECO:0000256" key="1">
    <source>
        <dbReference type="SAM" id="MobiDB-lite"/>
    </source>
</evidence>
<comment type="caution">
    <text evidence="2">The sequence shown here is derived from an EMBL/GenBank/DDBJ whole genome shotgun (WGS) entry which is preliminary data.</text>
</comment>
<gene>
    <name evidence="2" type="ORF">C4D60_Mb01t29790</name>
</gene>